<evidence type="ECO:0000313" key="4">
    <source>
        <dbReference type="Proteomes" id="UP000655287"/>
    </source>
</evidence>
<dbReference type="InterPro" id="IPR006311">
    <property type="entry name" value="TAT_signal"/>
</dbReference>
<organism evidence="3 4">
    <name type="scientific">Sphaerisporangium rufum</name>
    <dbReference type="NCBI Taxonomy" id="1381558"/>
    <lineage>
        <taxon>Bacteria</taxon>
        <taxon>Bacillati</taxon>
        <taxon>Actinomycetota</taxon>
        <taxon>Actinomycetes</taxon>
        <taxon>Streptosporangiales</taxon>
        <taxon>Streptosporangiaceae</taxon>
        <taxon>Sphaerisporangium</taxon>
    </lineage>
</organism>
<dbReference type="InterPro" id="IPR021109">
    <property type="entry name" value="Peptidase_aspartic_dom_sf"/>
</dbReference>
<feature type="chain" id="PRO_5038558398" description="Tetratricopeptide repeat protein" evidence="2">
    <location>
        <begin position="28"/>
        <end position="440"/>
    </location>
</feature>
<accession>A0A919R957</accession>
<keyword evidence="4" id="KW-1185">Reference proteome</keyword>
<dbReference type="Gene3D" id="2.40.70.10">
    <property type="entry name" value="Acid Proteases"/>
    <property type="match status" value="1"/>
</dbReference>
<feature type="signal peptide" evidence="2">
    <location>
        <begin position="1"/>
        <end position="27"/>
    </location>
</feature>
<dbReference type="InterPro" id="IPR011990">
    <property type="entry name" value="TPR-like_helical_dom_sf"/>
</dbReference>
<dbReference type="Gene3D" id="1.25.40.10">
    <property type="entry name" value="Tetratricopeptide repeat domain"/>
    <property type="match status" value="1"/>
</dbReference>
<sequence>MDSSTRQHIGRRTVLRWAGLAAGAAGAAAALPWPGETGPLPSATLAAAATGPDPDLLFKAGRFAAADREYARLLRKHAADATALAGRGRIALLSNRFAAAEKYLTQALRLAPDDVSATRELAQCFVRQDRLSRAVPLLRATGDPDDAAFAAQYAAVTGNPYAMRGAQRTRLPFVCVDPLPCVRAVVNGGEPQNFLIDTGATLAFATETAERAGLRAVSTSVSTPAGQTLETRHGVMPSFRLGGIELRDVPVVWYDLRMPVLPDGSRPAGVIGTTLLYHFLATMDYANQELVLRRRTAAQQRELQATVRRTGTGRLPLWLAGDHIPCTLGSVNGHGPRVASLDTGGMGLGVMMNEENARRAGVTIDYANPRDGGGMKMYPIKPATARIGDTVRRDVPGVVGAWPWLELFGFDTIANFSHEFFRPCAITFDYTGMDFYITGP</sequence>
<dbReference type="SUPFAM" id="SSF48452">
    <property type="entry name" value="TPR-like"/>
    <property type="match status" value="1"/>
</dbReference>
<evidence type="ECO:0008006" key="5">
    <source>
        <dbReference type="Google" id="ProtNLM"/>
    </source>
</evidence>
<evidence type="ECO:0000256" key="2">
    <source>
        <dbReference type="SAM" id="SignalP"/>
    </source>
</evidence>
<dbReference type="CDD" id="cd05483">
    <property type="entry name" value="retropepsin_like_bacteria"/>
    <property type="match status" value="1"/>
</dbReference>
<evidence type="ECO:0000256" key="1">
    <source>
        <dbReference type="PROSITE-ProRule" id="PRU00339"/>
    </source>
</evidence>
<name>A0A919R957_9ACTN</name>
<dbReference type="AlphaFoldDB" id="A0A919R957"/>
<dbReference type="Pfam" id="PF13650">
    <property type="entry name" value="Asp_protease_2"/>
    <property type="match status" value="1"/>
</dbReference>
<dbReference type="Pfam" id="PF13432">
    <property type="entry name" value="TPR_16"/>
    <property type="match status" value="1"/>
</dbReference>
<dbReference type="SMART" id="SM00028">
    <property type="entry name" value="TPR"/>
    <property type="match status" value="1"/>
</dbReference>
<dbReference type="PROSITE" id="PS51318">
    <property type="entry name" value="TAT"/>
    <property type="match status" value="1"/>
</dbReference>
<protein>
    <recommendedName>
        <fullName evidence="5">Tetratricopeptide repeat protein</fullName>
    </recommendedName>
</protein>
<dbReference type="PROSITE" id="PS50005">
    <property type="entry name" value="TPR"/>
    <property type="match status" value="1"/>
</dbReference>
<dbReference type="Proteomes" id="UP000655287">
    <property type="component" value="Unassembled WGS sequence"/>
</dbReference>
<comment type="caution">
    <text evidence="3">The sequence shown here is derived from an EMBL/GenBank/DDBJ whole genome shotgun (WGS) entry which is preliminary data.</text>
</comment>
<dbReference type="RefSeq" id="WP_203993861.1">
    <property type="nucleotide sequence ID" value="NZ_BOOU01000100.1"/>
</dbReference>
<dbReference type="EMBL" id="BOOU01000100">
    <property type="protein sequence ID" value="GII81503.1"/>
    <property type="molecule type" value="Genomic_DNA"/>
</dbReference>
<dbReference type="SUPFAM" id="SSF50630">
    <property type="entry name" value="Acid proteases"/>
    <property type="match status" value="1"/>
</dbReference>
<reference evidence="3" key="1">
    <citation type="submission" date="2021-01" db="EMBL/GenBank/DDBJ databases">
        <title>Whole genome shotgun sequence of Sphaerisporangium rufum NBRC 109079.</title>
        <authorList>
            <person name="Komaki H."/>
            <person name="Tamura T."/>
        </authorList>
    </citation>
    <scope>NUCLEOTIDE SEQUENCE</scope>
    <source>
        <strain evidence="3">NBRC 109079</strain>
    </source>
</reference>
<feature type="repeat" description="TPR" evidence="1">
    <location>
        <begin position="81"/>
        <end position="114"/>
    </location>
</feature>
<dbReference type="InterPro" id="IPR034122">
    <property type="entry name" value="Retropepsin-like_bacterial"/>
</dbReference>
<keyword evidence="2" id="KW-0732">Signal</keyword>
<keyword evidence="1" id="KW-0802">TPR repeat</keyword>
<dbReference type="InterPro" id="IPR019734">
    <property type="entry name" value="TPR_rpt"/>
</dbReference>
<evidence type="ECO:0000313" key="3">
    <source>
        <dbReference type="EMBL" id="GII81503.1"/>
    </source>
</evidence>
<proteinExistence type="predicted"/>
<gene>
    <name evidence="3" type="ORF">Sru01_64850</name>
</gene>